<dbReference type="Gene3D" id="3.40.50.2000">
    <property type="entry name" value="Glycogen Phosphorylase B"/>
    <property type="match status" value="2"/>
</dbReference>
<protein>
    <submittedName>
        <fullName evidence="3">Glycosyltransferase involved in cell wall bisynthesis</fullName>
    </submittedName>
</protein>
<proteinExistence type="predicted"/>
<dbReference type="STRING" id="985054.SAMN05444358_111108"/>
<dbReference type="PANTHER" id="PTHR45947">
    <property type="entry name" value="SULFOQUINOVOSYL TRANSFERASE SQD2"/>
    <property type="match status" value="1"/>
</dbReference>
<evidence type="ECO:0000259" key="1">
    <source>
        <dbReference type="Pfam" id="PF00534"/>
    </source>
</evidence>
<reference evidence="4" key="1">
    <citation type="submission" date="2016-10" db="EMBL/GenBank/DDBJ databases">
        <authorList>
            <person name="Varghese N."/>
            <person name="Submissions S."/>
        </authorList>
    </citation>
    <scope>NUCLEOTIDE SEQUENCE [LARGE SCALE GENOMIC DNA]</scope>
    <source>
        <strain evidence="4">DSM 27839</strain>
    </source>
</reference>
<feature type="domain" description="Glycosyltransferase subfamily 4-like N-terminal" evidence="2">
    <location>
        <begin position="71"/>
        <end position="201"/>
    </location>
</feature>
<dbReference type="Pfam" id="PF00534">
    <property type="entry name" value="Glycos_transf_1"/>
    <property type="match status" value="1"/>
</dbReference>
<dbReference type="GO" id="GO:0016757">
    <property type="term" value="F:glycosyltransferase activity"/>
    <property type="evidence" value="ECO:0007669"/>
    <property type="project" value="InterPro"/>
</dbReference>
<dbReference type="RefSeq" id="WP_074738887.1">
    <property type="nucleotide sequence ID" value="NZ_FNNP01000011.1"/>
</dbReference>
<name>A0A1H3EKZ6_9RHOB</name>
<organism evidence="3 4">
    <name type="scientific">Ruegeria halocynthiae</name>
    <dbReference type="NCBI Taxonomy" id="985054"/>
    <lineage>
        <taxon>Bacteria</taxon>
        <taxon>Pseudomonadati</taxon>
        <taxon>Pseudomonadota</taxon>
        <taxon>Alphaproteobacteria</taxon>
        <taxon>Rhodobacterales</taxon>
        <taxon>Roseobacteraceae</taxon>
        <taxon>Ruegeria</taxon>
    </lineage>
</organism>
<dbReference type="Proteomes" id="UP000183400">
    <property type="component" value="Unassembled WGS sequence"/>
</dbReference>
<dbReference type="EMBL" id="FNNP01000011">
    <property type="protein sequence ID" value="SDX79237.1"/>
    <property type="molecule type" value="Genomic_DNA"/>
</dbReference>
<dbReference type="InterPro" id="IPR050194">
    <property type="entry name" value="Glycosyltransferase_grp1"/>
</dbReference>
<keyword evidence="3" id="KW-0808">Transferase</keyword>
<dbReference type="OrthoDB" id="7527790at2"/>
<keyword evidence="4" id="KW-1185">Reference proteome</keyword>
<evidence type="ECO:0000313" key="4">
    <source>
        <dbReference type="Proteomes" id="UP000183400"/>
    </source>
</evidence>
<gene>
    <name evidence="3" type="ORF">SAMN05444358_111108</name>
</gene>
<dbReference type="InterPro" id="IPR028098">
    <property type="entry name" value="Glyco_trans_4-like_N"/>
</dbReference>
<dbReference type="PANTHER" id="PTHR45947:SF3">
    <property type="entry name" value="SULFOQUINOVOSYL TRANSFERASE SQD2"/>
    <property type="match status" value="1"/>
</dbReference>
<dbReference type="Pfam" id="PF13439">
    <property type="entry name" value="Glyco_transf_4"/>
    <property type="match status" value="1"/>
</dbReference>
<evidence type="ECO:0000313" key="3">
    <source>
        <dbReference type="EMBL" id="SDX79237.1"/>
    </source>
</evidence>
<dbReference type="SUPFAM" id="SSF53756">
    <property type="entry name" value="UDP-Glycosyltransferase/glycogen phosphorylase"/>
    <property type="match status" value="1"/>
</dbReference>
<evidence type="ECO:0000259" key="2">
    <source>
        <dbReference type="Pfam" id="PF13439"/>
    </source>
</evidence>
<sequence>MNILFLTSTFPRSAGDQQAPFVLEQALAWRAKRPQDRIFILAPHDQDAALNETLDGIEIRRFRYMPSEQMQTLAYPAILPNIRKNPWRVFQIFPFLWSQYAAAKSIAREGKIDLVYAHWVMPQGLVALALKRFVHLPYLLQNHSSDLSVFGKFGILGRRLARAILRQAEAFFCVNSDQAVFARSLSPGLKCHVLPMGVSLDLNRSSRCNGVQGSKYAVGTISRLSKKKGIHHLIDAAELLAMDGQPVPLGLAGDGEDAEDLKARPIHADTHFTGFLSGSEKAGFFGDCFAMAFPSVNAEGDVEGMPVSLLEALVSGKPVIASKATNIELLPEWQAIKDDVEFLDDPADTAAFACAIKRILSLNLDEIQNRSRRLQHAMRHYTWDCLIEEYLSVADSVNFKG</sequence>
<feature type="domain" description="Glycosyl transferase family 1" evidence="1">
    <location>
        <begin position="211"/>
        <end position="366"/>
    </location>
</feature>
<dbReference type="InterPro" id="IPR001296">
    <property type="entry name" value="Glyco_trans_1"/>
</dbReference>
<accession>A0A1H3EKZ6</accession>
<dbReference type="AlphaFoldDB" id="A0A1H3EKZ6"/>